<protein>
    <submittedName>
        <fullName evidence="1">(spotted green pufferfish) hypothetical protein</fullName>
    </submittedName>
</protein>
<gene>
    <name evidence="1" type="ORF">GSTENG00016418001</name>
</gene>
<reference evidence="1" key="2">
    <citation type="submission" date="2004-02" db="EMBL/GenBank/DDBJ databases">
        <authorList>
            <consortium name="Genoscope"/>
            <consortium name="Whitehead Institute Centre for Genome Research"/>
        </authorList>
    </citation>
    <scope>NUCLEOTIDE SEQUENCE</scope>
</reference>
<sequence>MVFATVDDNHNDALLAPEMMCVDKEGQLPQGKRSPQTKLMTDVCAQRTDKYKIMMDKRRLLKNSPSLIACRLATETWRADSRCVS</sequence>
<dbReference type="KEGG" id="tng:GSTEN00016418G001"/>
<accession>Q4SL48</accession>
<name>Q4SL48_TETNG</name>
<dbReference type="AlphaFoldDB" id="Q4SL48"/>
<reference evidence="1" key="1">
    <citation type="journal article" date="2004" name="Nature">
        <title>Genome duplication in the teleost fish Tetraodon nigroviridis reveals the early vertebrate proto-karyotype.</title>
        <authorList>
            <person name="Jaillon O."/>
            <person name="Aury J.-M."/>
            <person name="Brunet F."/>
            <person name="Petit J.-L."/>
            <person name="Stange-Thomann N."/>
            <person name="Mauceli E."/>
            <person name="Bouneau L."/>
            <person name="Fischer C."/>
            <person name="Ozouf-Costaz C."/>
            <person name="Bernot A."/>
            <person name="Nicaud S."/>
            <person name="Jaffe D."/>
            <person name="Fisher S."/>
            <person name="Lutfalla G."/>
            <person name="Dossat C."/>
            <person name="Segurens B."/>
            <person name="Dasilva C."/>
            <person name="Salanoubat M."/>
            <person name="Levy M."/>
            <person name="Boudet N."/>
            <person name="Castellano S."/>
            <person name="Anthouard V."/>
            <person name="Jubin C."/>
            <person name="Castelli V."/>
            <person name="Katinka M."/>
            <person name="Vacherie B."/>
            <person name="Biemont C."/>
            <person name="Skalli Z."/>
            <person name="Cattolico L."/>
            <person name="Poulain J."/>
            <person name="De Berardinis V."/>
            <person name="Cruaud C."/>
            <person name="Duprat S."/>
            <person name="Brottier P."/>
            <person name="Coutanceau J.-P."/>
            <person name="Gouzy J."/>
            <person name="Parra G."/>
            <person name="Lardier G."/>
            <person name="Chapple C."/>
            <person name="McKernan K.J."/>
            <person name="McEwan P."/>
            <person name="Bosak S."/>
            <person name="Kellis M."/>
            <person name="Volff J.-N."/>
            <person name="Guigo R."/>
            <person name="Zody M.C."/>
            <person name="Mesirov J."/>
            <person name="Lindblad-Toh K."/>
            <person name="Birren B."/>
            <person name="Nusbaum C."/>
            <person name="Kahn D."/>
            <person name="Robinson-Rechavi M."/>
            <person name="Laudet V."/>
            <person name="Schachter V."/>
            <person name="Quetier F."/>
            <person name="Saurin W."/>
            <person name="Scarpelli C."/>
            <person name="Wincker P."/>
            <person name="Lander E.S."/>
            <person name="Weissenbach J."/>
            <person name="Roest Crollius H."/>
        </authorList>
    </citation>
    <scope>NUCLEOTIDE SEQUENCE [LARGE SCALE GENOMIC DNA]</scope>
</reference>
<dbReference type="EMBL" id="CAAE01014563">
    <property type="protein sequence ID" value="CAF98634.1"/>
    <property type="molecule type" value="Genomic_DNA"/>
</dbReference>
<proteinExistence type="predicted"/>
<comment type="caution">
    <text evidence="1">The sequence shown here is derived from an EMBL/GenBank/DDBJ whole genome shotgun (WGS) entry which is preliminary data.</text>
</comment>
<organism evidence="1">
    <name type="scientific">Tetraodon nigroviridis</name>
    <name type="common">Spotted green pufferfish</name>
    <name type="synonym">Chelonodon nigroviridis</name>
    <dbReference type="NCBI Taxonomy" id="99883"/>
    <lineage>
        <taxon>Eukaryota</taxon>
        <taxon>Metazoa</taxon>
        <taxon>Chordata</taxon>
        <taxon>Craniata</taxon>
        <taxon>Vertebrata</taxon>
        <taxon>Euteleostomi</taxon>
        <taxon>Actinopterygii</taxon>
        <taxon>Neopterygii</taxon>
        <taxon>Teleostei</taxon>
        <taxon>Neoteleostei</taxon>
        <taxon>Acanthomorphata</taxon>
        <taxon>Eupercaria</taxon>
        <taxon>Tetraodontiformes</taxon>
        <taxon>Tetradontoidea</taxon>
        <taxon>Tetraodontidae</taxon>
        <taxon>Tetraodon</taxon>
    </lineage>
</organism>
<evidence type="ECO:0000313" key="1">
    <source>
        <dbReference type="EMBL" id="CAF98634.1"/>
    </source>
</evidence>